<gene>
    <name evidence="1" type="ORF">GWI33_008228</name>
</gene>
<proteinExistence type="predicted"/>
<name>A0A834IEX4_RHYFE</name>
<protein>
    <submittedName>
        <fullName evidence="1">Uncharacterized protein</fullName>
    </submittedName>
</protein>
<evidence type="ECO:0000313" key="1">
    <source>
        <dbReference type="EMBL" id="KAF7278524.1"/>
    </source>
</evidence>
<sequence>MPENHPRTKIMEIDDNRSKLPEFRRRQKPELVGGGRGVGRWAAFDTGLIFDDKRWLQRGVAEWGKGLDGVAVMGNGEGIPGEAGVYEPVRLKKYRYAFWLIVIV</sequence>
<comment type="caution">
    <text evidence="1">The sequence shown here is derived from an EMBL/GenBank/DDBJ whole genome shotgun (WGS) entry which is preliminary data.</text>
</comment>
<accession>A0A834IEX4</accession>
<reference evidence="1" key="1">
    <citation type="submission" date="2020-08" db="EMBL/GenBank/DDBJ databases">
        <title>Genome sequencing and assembly of the red palm weevil Rhynchophorus ferrugineus.</title>
        <authorList>
            <person name="Dias G.B."/>
            <person name="Bergman C.M."/>
            <person name="Manee M."/>
        </authorList>
    </citation>
    <scope>NUCLEOTIDE SEQUENCE</scope>
    <source>
        <strain evidence="1">AA-2017</strain>
        <tissue evidence="1">Whole larva</tissue>
    </source>
</reference>
<organism evidence="1 2">
    <name type="scientific">Rhynchophorus ferrugineus</name>
    <name type="common">Red palm weevil</name>
    <name type="synonym">Curculio ferrugineus</name>
    <dbReference type="NCBI Taxonomy" id="354439"/>
    <lineage>
        <taxon>Eukaryota</taxon>
        <taxon>Metazoa</taxon>
        <taxon>Ecdysozoa</taxon>
        <taxon>Arthropoda</taxon>
        <taxon>Hexapoda</taxon>
        <taxon>Insecta</taxon>
        <taxon>Pterygota</taxon>
        <taxon>Neoptera</taxon>
        <taxon>Endopterygota</taxon>
        <taxon>Coleoptera</taxon>
        <taxon>Polyphaga</taxon>
        <taxon>Cucujiformia</taxon>
        <taxon>Curculionidae</taxon>
        <taxon>Dryophthorinae</taxon>
        <taxon>Rhynchophorus</taxon>
    </lineage>
</organism>
<dbReference type="EMBL" id="JAACXV010000397">
    <property type="protein sequence ID" value="KAF7278524.1"/>
    <property type="molecule type" value="Genomic_DNA"/>
</dbReference>
<dbReference type="AlphaFoldDB" id="A0A834IEX4"/>
<dbReference type="Proteomes" id="UP000625711">
    <property type="component" value="Unassembled WGS sequence"/>
</dbReference>
<evidence type="ECO:0000313" key="2">
    <source>
        <dbReference type="Proteomes" id="UP000625711"/>
    </source>
</evidence>
<keyword evidence="2" id="KW-1185">Reference proteome</keyword>